<dbReference type="STRING" id="321267.SHM7688_03481"/>
<accession>A0A0N7LSM2</accession>
<dbReference type="Proteomes" id="UP000054823">
    <property type="component" value="Unassembled WGS sequence"/>
</dbReference>
<comment type="similarity">
    <text evidence="2">Belongs to the CbiQ family.</text>
</comment>
<dbReference type="InterPro" id="IPR003339">
    <property type="entry name" value="ABC/ECF_trnsptr_transmembrane"/>
</dbReference>
<dbReference type="PANTHER" id="PTHR33514:SF13">
    <property type="entry name" value="PROTEIN ABCI12, CHLOROPLASTIC"/>
    <property type="match status" value="1"/>
</dbReference>
<gene>
    <name evidence="7" type="primary">bioN</name>
    <name evidence="7" type="ORF">SHM7688_03481</name>
</gene>
<evidence type="ECO:0000256" key="1">
    <source>
        <dbReference type="ARBA" id="ARBA00004141"/>
    </source>
</evidence>
<dbReference type="GO" id="GO:0005886">
    <property type="term" value="C:plasma membrane"/>
    <property type="evidence" value="ECO:0007669"/>
    <property type="project" value="UniProtKB-ARBA"/>
</dbReference>
<dbReference type="AlphaFoldDB" id="A0A0N7LSM2"/>
<evidence type="ECO:0000256" key="4">
    <source>
        <dbReference type="ARBA" id="ARBA00022989"/>
    </source>
</evidence>
<evidence type="ECO:0000313" key="8">
    <source>
        <dbReference type="Proteomes" id="UP000054823"/>
    </source>
</evidence>
<dbReference type="PANTHER" id="PTHR33514">
    <property type="entry name" value="PROTEIN ABCI12, CHLOROPLASTIC"/>
    <property type="match status" value="1"/>
</dbReference>
<dbReference type="RefSeq" id="WP_058241163.1">
    <property type="nucleotide sequence ID" value="NZ_CYPW01000032.1"/>
</dbReference>
<dbReference type="CDD" id="cd16914">
    <property type="entry name" value="EcfT"/>
    <property type="match status" value="1"/>
</dbReference>
<evidence type="ECO:0000313" key="7">
    <source>
        <dbReference type="EMBL" id="CUH54012.1"/>
    </source>
</evidence>
<evidence type="ECO:0000256" key="2">
    <source>
        <dbReference type="ARBA" id="ARBA00008564"/>
    </source>
</evidence>
<feature type="transmembrane region" description="Helical" evidence="6">
    <location>
        <begin position="24"/>
        <end position="51"/>
    </location>
</feature>
<evidence type="ECO:0000256" key="6">
    <source>
        <dbReference type="SAM" id="Phobius"/>
    </source>
</evidence>
<proteinExistence type="inferred from homology"/>
<organism evidence="7 8">
    <name type="scientific">Shimia marina</name>
    <dbReference type="NCBI Taxonomy" id="321267"/>
    <lineage>
        <taxon>Bacteria</taxon>
        <taxon>Pseudomonadati</taxon>
        <taxon>Pseudomonadota</taxon>
        <taxon>Alphaproteobacteria</taxon>
        <taxon>Rhodobacterales</taxon>
        <taxon>Roseobacteraceae</taxon>
    </lineage>
</organism>
<feature type="transmembrane region" description="Helical" evidence="6">
    <location>
        <begin position="88"/>
        <end position="108"/>
    </location>
</feature>
<reference evidence="7 8" key="1">
    <citation type="submission" date="2015-09" db="EMBL/GenBank/DDBJ databases">
        <authorList>
            <consortium name="Swine Surveillance"/>
        </authorList>
    </citation>
    <scope>NUCLEOTIDE SEQUENCE [LARGE SCALE GENOMIC DNA]</scope>
    <source>
        <strain evidence="7 8">CECT 7688</strain>
    </source>
</reference>
<keyword evidence="3 6" id="KW-0812">Transmembrane</keyword>
<evidence type="ECO:0000256" key="3">
    <source>
        <dbReference type="ARBA" id="ARBA00022692"/>
    </source>
</evidence>
<keyword evidence="8" id="KW-1185">Reference proteome</keyword>
<dbReference type="OrthoDB" id="5868344at2"/>
<sequence length="198" mass="21523">MLDLYSPGTSVLHRLSPGVKMLSMALGATLLFLNQSLLITAAATLGILALYPVARLPLTKAAAQLRPLLVIFALFFAVQWYFESLTLAAYVVLRLAALILLASLVTLTTRSSDMIDTMTRGLRHLKPLGVHPEKVSLAISLALRFIPVLAQITTEVREAQKVRGLERSVIAVAMPMAIRAIKIADDISDAIDSRGYRS</sequence>
<keyword evidence="5 6" id="KW-0472">Membrane</keyword>
<comment type="subcellular location">
    <subcellularLocation>
        <location evidence="1">Membrane</location>
        <topology evidence="1">Multi-pass membrane protein</topology>
    </subcellularLocation>
</comment>
<feature type="transmembrane region" description="Helical" evidence="6">
    <location>
        <begin position="63"/>
        <end position="82"/>
    </location>
</feature>
<keyword evidence="4 6" id="KW-1133">Transmembrane helix</keyword>
<dbReference type="Pfam" id="PF02361">
    <property type="entry name" value="CbiQ"/>
    <property type="match status" value="1"/>
</dbReference>
<evidence type="ECO:0000256" key="5">
    <source>
        <dbReference type="ARBA" id="ARBA00023136"/>
    </source>
</evidence>
<protein>
    <submittedName>
        <fullName evidence="7">Energy-coupling factor transporter transmembrane protein BioN</fullName>
    </submittedName>
</protein>
<dbReference type="EMBL" id="CYPW01000032">
    <property type="protein sequence ID" value="CUH54012.1"/>
    <property type="molecule type" value="Genomic_DNA"/>
</dbReference>
<name>A0A0N7LSM2_9RHOB</name>